<dbReference type="InterPro" id="IPR057240">
    <property type="entry name" value="ParB_dimer_C"/>
</dbReference>
<evidence type="ECO:0000256" key="3">
    <source>
        <dbReference type="ARBA" id="ARBA00022829"/>
    </source>
</evidence>
<evidence type="ECO:0000313" key="6">
    <source>
        <dbReference type="EMBL" id="GFH40490.1"/>
    </source>
</evidence>
<dbReference type="AlphaFoldDB" id="A0A6A0B541"/>
<reference evidence="6 7" key="1">
    <citation type="submission" date="2020-02" db="EMBL/GenBank/DDBJ databases">
        <title>Draft genome sequence of Lactococcus sp. Hs20B0-1.</title>
        <authorList>
            <person name="Noda S."/>
            <person name="Yuki M."/>
            <person name="Ohkuma M."/>
        </authorList>
    </citation>
    <scope>NUCLEOTIDE SEQUENCE [LARGE SCALE GENOMIC DNA]</scope>
    <source>
        <strain evidence="6 7">Hs20B0-1</strain>
    </source>
</reference>
<dbReference type="CDD" id="cd16393">
    <property type="entry name" value="SPO0J_N"/>
    <property type="match status" value="1"/>
</dbReference>
<dbReference type="InterPro" id="IPR050336">
    <property type="entry name" value="Chromosome_partition/occlusion"/>
</dbReference>
<dbReference type="GO" id="GO:0045881">
    <property type="term" value="P:positive regulation of sporulation resulting in formation of a cellular spore"/>
    <property type="evidence" value="ECO:0007669"/>
    <property type="project" value="TreeGrafter"/>
</dbReference>
<gene>
    <name evidence="6" type="primary">parA</name>
    <name evidence="6" type="ORF">Hs20B_08880</name>
</gene>
<dbReference type="Proteomes" id="UP000475928">
    <property type="component" value="Unassembled WGS sequence"/>
</dbReference>
<accession>A0A6A0B541</accession>
<comment type="subcellular location">
    <subcellularLocation>
        <location evidence="1">Cytoplasm</location>
        <location evidence="1">Nucleoid</location>
    </subcellularLocation>
</comment>
<evidence type="ECO:0000256" key="2">
    <source>
        <dbReference type="ARBA" id="ARBA00006295"/>
    </source>
</evidence>
<name>A0A6A0B541_9LACT</name>
<dbReference type="EMBL" id="BLLH01000003">
    <property type="protein sequence ID" value="GFH40490.1"/>
    <property type="molecule type" value="Genomic_DNA"/>
</dbReference>
<evidence type="ECO:0000259" key="5">
    <source>
        <dbReference type="SMART" id="SM00470"/>
    </source>
</evidence>
<comment type="caution">
    <text evidence="6">The sequence shown here is derived from an EMBL/GenBank/DDBJ whole genome shotgun (WGS) entry which is preliminary data.</text>
</comment>
<evidence type="ECO:0000256" key="4">
    <source>
        <dbReference type="ARBA" id="ARBA00023125"/>
    </source>
</evidence>
<dbReference type="PANTHER" id="PTHR33375">
    <property type="entry name" value="CHROMOSOME-PARTITIONING PROTEIN PARB-RELATED"/>
    <property type="match status" value="1"/>
</dbReference>
<dbReference type="GO" id="GO:0007059">
    <property type="term" value="P:chromosome segregation"/>
    <property type="evidence" value="ECO:0007669"/>
    <property type="project" value="UniProtKB-KW"/>
</dbReference>
<dbReference type="NCBIfam" id="TIGR00180">
    <property type="entry name" value="parB_part"/>
    <property type="match status" value="1"/>
</dbReference>
<protein>
    <submittedName>
        <fullName evidence="6">Chromosome partitioning protein ParB</fullName>
    </submittedName>
</protein>
<keyword evidence="3" id="KW-0159">Chromosome partition</keyword>
<evidence type="ECO:0000256" key="1">
    <source>
        <dbReference type="ARBA" id="ARBA00004453"/>
    </source>
</evidence>
<keyword evidence="4" id="KW-0238">DNA-binding</keyword>
<dbReference type="SMART" id="SM00470">
    <property type="entry name" value="ParB"/>
    <property type="match status" value="1"/>
</dbReference>
<proteinExistence type="inferred from homology"/>
<keyword evidence="7" id="KW-1185">Reference proteome</keyword>
<sequence>MDMEIKIGNETIKKLQLSSIVKNPYQPRLSFDPEKLQELSDSIKENGVLQPIIVRKSSIIGYEILAGERRFRASELAGLSEIPAIIRNLTDDEMMLLSILENLQRDDLSLLDEARSLQNLSEKGGMTHAAIAKKLGKSRPYVTNLIRLLSLPDLVLQMLDDHKLSQAHARLLITLDNEQEQISLAKRIFNENMSVRTLEKLINASKTNQNNKKTPDIFIKAAEKNLAQTLGNPVTITGKKIEISYDNLDELNRLIQTILHK</sequence>
<feature type="domain" description="ParB-like N-terminal" evidence="5">
    <location>
        <begin position="13"/>
        <end position="103"/>
    </location>
</feature>
<dbReference type="Pfam" id="PF17762">
    <property type="entry name" value="HTH_ParB"/>
    <property type="match status" value="1"/>
</dbReference>
<dbReference type="InterPro" id="IPR041468">
    <property type="entry name" value="HTH_ParB/Spo0J"/>
</dbReference>
<dbReference type="Pfam" id="PF02195">
    <property type="entry name" value="ParB_N"/>
    <property type="match status" value="1"/>
</dbReference>
<dbReference type="GO" id="GO:0009295">
    <property type="term" value="C:nucleoid"/>
    <property type="evidence" value="ECO:0007669"/>
    <property type="project" value="UniProtKB-SubCell"/>
</dbReference>
<dbReference type="FunFam" id="3.90.1530.30:FF:000001">
    <property type="entry name" value="Chromosome partitioning protein ParB"/>
    <property type="match status" value="1"/>
</dbReference>
<dbReference type="GO" id="GO:0005694">
    <property type="term" value="C:chromosome"/>
    <property type="evidence" value="ECO:0007669"/>
    <property type="project" value="TreeGrafter"/>
</dbReference>
<dbReference type="Pfam" id="PF23552">
    <property type="entry name" value="ParB_C"/>
    <property type="match status" value="1"/>
</dbReference>
<dbReference type="InterPro" id="IPR003115">
    <property type="entry name" value="ParB_N"/>
</dbReference>
<evidence type="ECO:0000313" key="7">
    <source>
        <dbReference type="Proteomes" id="UP000475928"/>
    </source>
</evidence>
<dbReference type="InterPro" id="IPR036086">
    <property type="entry name" value="ParB/Sulfiredoxin_sf"/>
</dbReference>
<dbReference type="RefSeq" id="WP_371863842.1">
    <property type="nucleotide sequence ID" value="NZ_BLLH01000003.1"/>
</dbReference>
<dbReference type="Gene3D" id="1.10.10.2830">
    <property type="match status" value="1"/>
</dbReference>
<organism evidence="6 7">
    <name type="scientific">Pseudolactococcus insecticola</name>
    <dbReference type="NCBI Taxonomy" id="2709158"/>
    <lineage>
        <taxon>Bacteria</taxon>
        <taxon>Bacillati</taxon>
        <taxon>Bacillota</taxon>
        <taxon>Bacilli</taxon>
        <taxon>Lactobacillales</taxon>
        <taxon>Streptococcaceae</taxon>
        <taxon>Pseudolactococcus</taxon>
    </lineage>
</organism>
<dbReference type="GO" id="GO:0003677">
    <property type="term" value="F:DNA binding"/>
    <property type="evidence" value="ECO:0007669"/>
    <property type="project" value="UniProtKB-KW"/>
</dbReference>
<comment type="similarity">
    <text evidence="2">Belongs to the ParB family.</text>
</comment>
<dbReference type="SUPFAM" id="SSF109709">
    <property type="entry name" value="KorB DNA-binding domain-like"/>
    <property type="match status" value="1"/>
</dbReference>
<dbReference type="Gene3D" id="3.90.1530.30">
    <property type="match status" value="1"/>
</dbReference>
<dbReference type="FunFam" id="1.10.10.2830:FF:000001">
    <property type="entry name" value="Chromosome partitioning protein ParB"/>
    <property type="match status" value="1"/>
</dbReference>
<dbReference type="PANTHER" id="PTHR33375:SF1">
    <property type="entry name" value="CHROMOSOME-PARTITIONING PROTEIN PARB-RELATED"/>
    <property type="match status" value="1"/>
</dbReference>
<dbReference type="SUPFAM" id="SSF110849">
    <property type="entry name" value="ParB/Sulfiredoxin"/>
    <property type="match status" value="1"/>
</dbReference>
<dbReference type="InterPro" id="IPR004437">
    <property type="entry name" value="ParB/RepB/Spo0J"/>
</dbReference>